<proteinExistence type="predicted"/>
<feature type="signal peptide" evidence="1">
    <location>
        <begin position="1"/>
        <end position="33"/>
    </location>
</feature>
<protein>
    <submittedName>
        <fullName evidence="2">DUF560 domain-containing protein</fullName>
    </submittedName>
</protein>
<reference evidence="2" key="1">
    <citation type="submission" date="2019-09" db="EMBL/GenBank/DDBJ databases">
        <title>Draft genome sequences of 48 bacterial type strains from the CCUG.</title>
        <authorList>
            <person name="Tunovic T."/>
            <person name="Pineiro-Iglesias B."/>
            <person name="Unosson C."/>
            <person name="Inganas E."/>
            <person name="Ohlen M."/>
            <person name="Cardew S."/>
            <person name="Jensie-Markopoulos S."/>
            <person name="Salva-Serra F."/>
            <person name="Jaen-Luchoro D."/>
            <person name="Karlsson R."/>
            <person name="Svensson-Stadler L."/>
            <person name="Chun J."/>
            <person name="Moore E."/>
        </authorList>
    </citation>
    <scope>NUCLEOTIDE SEQUENCE</scope>
    <source>
        <strain evidence="2">CCUG 15333</strain>
    </source>
</reference>
<dbReference type="SUPFAM" id="SSF56935">
    <property type="entry name" value="Porins"/>
    <property type="match status" value="1"/>
</dbReference>
<keyword evidence="1" id="KW-0732">Signal</keyword>
<dbReference type="SUPFAM" id="SSF48452">
    <property type="entry name" value="TPR-like"/>
    <property type="match status" value="1"/>
</dbReference>
<name>A0A6A1QZQ7_9BURK</name>
<dbReference type="InterPro" id="IPR011990">
    <property type="entry name" value="TPR-like_helical_dom_sf"/>
</dbReference>
<organism evidence="2">
    <name type="scientific">Comamonas kerstersii</name>
    <dbReference type="NCBI Taxonomy" id="225992"/>
    <lineage>
        <taxon>Bacteria</taxon>
        <taxon>Pseudomonadati</taxon>
        <taxon>Pseudomonadota</taxon>
        <taxon>Betaproteobacteria</taxon>
        <taxon>Burkholderiales</taxon>
        <taxon>Comamonadaceae</taxon>
        <taxon>Comamonas</taxon>
    </lineage>
</organism>
<dbReference type="EMBL" id="VZOT01000015">
    <property type="protein sequence ID" value="KAB0585058.1"/>
    <property type="molecule type" value="Genomic_DNA"/>
</dbReference>
<dbReference type="Gene3D" id="1.25.40.10">
    <property type="entry name" value="Tetratricopeptide repeat domain"/>
    <property type="match status" value="1"/>
</dbReference>
<evidence type="ECO:0000313" key="2">
    <source>
        <dbReference type="EMBL" id="KAB0585058.1"/>
    </source>
</evidence>
<evidence type="ECO:0000256" key="1">
    <source>
        <dbReference type="SAM" id="SignalP"/>
    </source>
</evidence>
<gene>
    <name evidence="2" type="ORF">F7P80_14895</name>
</gene>
<sequence>MHTHRLKRQVTGRLPTQAAAVLLGFTLTSATSAQTTPQTTITPPADSSSALLSPQIAELEAYLARHPDNVDALYTYAHRLLQAQRMAEAREAYLSILRLRPGHLATTMELAMLDHRMQQLDSARAGYEQLLRANDLPPDVRAVVQQRLAQLNQALNVHRLYGSVTLGLTAQHNANAGPAGDRVDILGAIYPLWDSAARRSDVMRTANASLGWRWHWNQQGDYWQTSGNVLTALPHHVPRNRRQQMSLRTGPTFSMARWGLQGQLGVQLVAHRVDLARAHYLDSQGLEVNSNWRIAPRQLLTLSWHHLRENYAQNSTHPTGNAKDQHRNALTAGWQYQWSTRAMVYARWMHEKRSAHDHAYSLQRNLWTAGASTSYPSPFAWSPGPWRSSIYASYAHKKHQAPDTKISLDQVQRTSNYSVGFAQQIPLTEAVSANLGLSWLRVRSNYDMATYNDRSVNVSLTYAF</sequence>
<dbReference type="AlphaFoldDB" id="A0A6A1QZQ7"/>
<accession>A0A6A1QZQ7</accession>
<feature type="chain" id="PRO_5025561800" evidence="1">
    <location>
        <begin position="34"/>
        <end position="464"/>
    </location>
</feature>
<comment type="caution">
    <text evidence="2">The sequence shown here is derived from an EMBL/GenBank/DDBJ whole genome shotgun (WGS) entry which is preliminary data.</text>
</comment>